<dbReference type="GeneID" id="103507445"/>
<dbReference type="PaxDb" id="121845-A0A1S3CXY9"/>
<comment type="similarity">
    <text evidence="10">Belongs to the protein kinase superfamily.</text>
</comment>
<dbReference type="InterPro" id="IPR017441">
    <property type="entry name" value="Protein_kinase_ATP_BS"/>
</dbReference>
<feature type="binding site" evidence="9">
    <location>
        <position position="61"/>
    </location>
    <ligand>
        <name>ATP</name>
        <dbReference type="ChEBI" id="CHEBI:30616"/>
    </ligand>
</feature>
<evidence type="ECO:0000256" key="7">
    <source>
        <dbReference type="ARBA" id="ARBA00047899"/>
    </source>
</evidence>
<dbReference type="GO" id="GO:0004674">
    <property type="term" value="F:protein serine/threonine kinase activity"/>
    <property type="evidence" value="ECO:0007669"/>
    <property type="project" value="UniProtKB-KW"/>
</dbReference>
<dbReference type="CTD" id="32855"/>
<dbReference type="InterPro" id="IPR000719">
    <property type="entry name" value="Prot_kinase_dom"/>
</dbReference>
<organism evidence="12 13">
    <name type="scientific">Diaphorina citri</name>
    <name type="common">Asian citrus psyllid</name>
    <dbReference type="NCBI Taxonomy" id="121845"/>
    <lineage>
        <taxon>Eukaryota</taxon>
        <taxon>Metazoa</taxon>
        <taxon>Ecdysozoa</taxon>
        <taxon>Arthropoda</taxon>
        <taxon>Hexapoda</taxon>
        <taxon>Insecta</taxon>
        <taxon>Pterygota</taxon>
        <taxon>Neoptera</taxon>
        <taxon>Paraneoptera</taxon>
        <taxon>Hemiptera</taxon>
        <taxon>Sternorrhyncha</taxon>
        <taxon>Psylloidea</taxon>
        <taxon>Psyllidae</taxon>
        <taxon>Diaphorininae</taxon>
        <taxon>Diaphorina</taxon>
    </lineage>
</organism>
<evidence type="ECO:0000256" key="2">
    <source>
        <dbReference type="ARBA" id="ARBA00022527"/>
    </source>
</evidence>
<keyword evidence="12" id="KW-1185">Reference proteome</keyword>
<dbReference type="SUPFAM" id="SSF56112">
    <property type="entry name" value="Protein kinase-like (PK-like)"/>
    <property type="match status" value="1"/>
</dbReference>
<keyword evidence="6 9" id="KW-0067">ATP-binding</keyword>
<accession>A0A1S3CXY9</accession>
<dbReference type="PANTHER" id="PTHR22983">
    <property type="entry name" value="PROTEIN KINASE RELATED"/>
    <property type="match status" value="1"/>
</dbReference>
<evidence type="ECO:0000256" key="9">
    <source>
        <dbReference type="PROSITE-ProRule" id="PRU10141"/>
    </source>
</evidence>
<dbReference type="GO" id="GO:0005737">
    <property type="term" value="C:cytoplasm"/>
    <property type="evidence" value="ECO:0007669"/>
    <property type="project" value="TreeGrafter"/>
</dbReference>
<keyword evidence="4 9" id="KW-0547">Nucleotide-binding</keyword>
<keyword evidence="2 10" id="KW-0723">Serine/threonine-protein kinase</keyword>
<evidence type="ECO:0000259" key="11">
    <source>
        <dbReference type="PROSITE" id="PS50011"/>
    </source>
</evidence>
<dbReference type="Gene3D" id="1.10.510.10">
    <property type="entry name" value="Transferase(Phosphotransferase) domain 1"/>
    <property type="match status" value="1"/>
</dbReference>
<dbReference type="GO" id="GO:0005524">
    <property type="term" value="F:ATP binding"/>
    <property type="evidence" value="ECO:0007669"/>
    <property type="project" value="UniProtKB-UniRule"/>
</dbReference>
<protein>
    <recommendedName>
        <fullName evidence="1">non-specific serine/threonine protein kinase</fullName>
        <ecNumber evidence="1">2.7.11.1</ecNumber>
    </recommendedName>
</protein>
<comment type="catalytic activity">
    <reaction evidence="8">
        <text>L-seryl-[protein] + ATP = O-phospho-L-seryl-[protein] + ADP + H(+)</text>
        <dbReference type="Rhea" id="RHEA:17989"/>
        <dbReference type="Rhea" id="RHEA-COMP:9863"/>
        <dbReference type="Rhea" id="RHEA-COMP:11604"/>
        <dbReference type="ChEBI" id="CHEBI:15378"/>
        <dbReference type="ChEBI" id="CHEBI:29999"/>
        <dbReference type="ChEBI" id="CHEBI:30616"/>
        <dbReference type="ChEBI" id="CHEBI:83421"/>
        <dbReference type="ChEBI" id="CHEBI:456216"/>
        <dbReference type="EC" id="2.7.11.1"/>
    </reaction>
</comment>
<dbReference type="EC" id="2.7.11.1" evidence="1"/>
<dbReference type="Proteomes" id="UP000079169">
    <property type="component" value="Unplaced"/>
</dbReference>
<evidence type="ECO:0000313" key="12">
    <source>
        <dbReference type="Proteomes" id="UP000079169"/>
    </source>
</evidence>
<comment type="catalytic activity">
    <reaction evidence="7">
        <text>L-threonyl-[protein] + ATP = O-phospho-L-threonyl-[protein] + ADP + H(+)</text>
        <dbReference type="Rhea" id="RHEA:46608"/>
        <dbReference type="Rhea" id="RHEA-COMP:11060"/>
        <dbReference type="Rhea" id="RHEA-COMP:11605"/>
        <dbReference type="ChEBI" id="CHEBI:15378"/>
        <dbReference type="ChEBI" id="CHEBI:30013"/>
        <dbReference type="ChEBI" id="CHEBI:30616"/>
        <dbReference type="ChEBI" id="CHEBI:61977"/>
        <dbReference type="ChEBI" id="CHEBI:456216"/>
        <dbReference type="EC" id="2.7.11.1"/>
    </reaction>
</comment>
<evidence type="ECO:0000256" key="4">
    <source>
        <dbReference type="ARBA" id="ARBA00022741"/>
    </source>
</evidence>
<dbReference type="FunFam" id="1.10.510.10:FF:000571">
    <property type="entry name" value="Maternal embryonic leucine zipper kinase"/>
    <property type="match status" value="1"/>
</dbReference>
<dbReference type="Pfam" id="PF00069">
    <property type="entry name" value="Pkinase"/>
    <property type="match status" value="1"/>
</dbReference>
<dbReference type="PROSITE" id="PS00107">
    <property type="entry name" value="PROTEIN_KINASE_ATP"/>
    <property type="match status" value="1"/>
</dbReference>
<dbReference type="KEGG" id="dci:103507445"/>
<feature type="domain" description="Protein kinase" evidence="11">
    <location>
        <begin position="32"/>
        <end position="282"/>
    </location>
</feature>
<proteinExistence type="inferred from homology"/>
<evidence type="ECO:0000256" key="5">
    <source>
        <dbReference type="ARBA" id="ARBA00022777"/>
    </source>
</evidence>
<evidence type="ECO:0000256" key="1">
    <source>
        <dbReference type="ARBA" id="ARBA00012513"/>
    </source>
</evidence>
<dbReference type="PROSITE" id="PS00108">
    <property type="entry name" value="PROTEIN_KINASE_ST"/>
    <property type="match status" value="1"/>
</dbReference>
<evidence type="ECO:0000256" key="8">
    <source>
        <dbReference type="ARBA" id="ARBA00048679"/>
    </source>
</evidence>
<dbReference type="PROSITE" id="PS50011">
    <property type="entry name" value="PROTEIN_KINASE_DOM"/>
    <property type="match status" value="1"/>
</dbReference>
<dbReference type="SMART" id="SM00220">
    <property type="entry name" value="S_TKc"/>
    <property type="match status" value="1"/>
</dbReference>
<keyword evidence="3" id="KW-0808">Transferase</keyword>
<evidence type="ECO:0000256" key="6">
    <source>
        <dbReference type="ARBA" id="ARBA00022840"/>
    </source>
</evidence>
<dbReference type="PANTHER" id="PTHR22983:SF6">
    <property type="entry name" value="SERINE_THREONINE-PROTEIN KINASE 36"/>
    <property type="match status" value="1"/>
</dbReference>
<dbReference type="InterPro" id="IPR011009">
    <property type="entry name" value="Kinase-like_dom_sf"/>
</dbReference>
<dbReference type="GO" id="GO:0007224">
    <property type="term" value="P:smoothened signaling pathway"/>
    <property type="evidence" value="ECO:0007669"/>
    <property type="project" value="TreeGrafter"/>
</dbReference>
<dbReference type="STRING" id="121845.A0A1S3CXY9"/>
<dbReference type="FunFam" id="3.30.200.20:FF:000042">
    <property type="entry name" value="Aurora kinase A"/>
    <property type="match status" value="1"/>
</dbReference>
<name>A0A1S3CXY9_DIACI</name>
<dbReference type="AlphaFoldDB" id="A0A1S3CXY9"/>
<gene>
    <name evidence="13" type="primary">LOC103507445</name>
</gene>
<keyword evidence="5 13" id="KW-0418">Kinase</keyword>
<sequence>MLDRYFELGEPWFHNHCQPVKMEKSNGALEKYQKICLIGEGSFGKVFKAIHLDLKKTVALKIISKSGRSGKELSSLKQECEIQKHLAHPNIIKFIASHETLNEFVLITEFAHMSLSNLLEQRKKLSETICVQILSNLISALYYLHSNRVLHRDLKPQNVLLNKDGVAMLCDFGFARSMAVGTHMLTSIKGTPLYMAPELIAERPYDHTADLWSLGCIAYEIHMGHPPFKTVSILHLIRLLKTQDVTFPSQVSETYKDLVKGLLEKDASQRLSWPELLHHPLVKDNLSSEIESQNNQDCIGFDYCDKRRGSRKSITTIVESDSDENEEWVMFLRTCLHKLLAGSDSDTASCERSFILMLITSLRCQSCVVLGLITHILVVLIMKHEDSAHLREVFLETRDDMYSDADLSSDDDEDKIYDEDLVLSHSSYSTYLKKKAKREAYRNDIDDEDEYS</sequence>
<dbReference type="RefSeq" id="XP_008470139.2">
    <property type="nucleotide sequence ID" value="XM_008471917.3"/>
</dbReference>
<evidence type="ECO:0000313" key="13">
    <source>
        <dbReference type="RefSeq" id="XP_008470139.2"/>
    </source>
</evidence>
<evidence type="ECO:0000256" key="3">
    <source>
        <dbReference type="ARBA" id="ARBA00022679"/>
    </source>
</evidence>
<evidence type="ECO:0000256" key="10">
    <source>
        <dbReference type="RuleBase" id="RU000304"/>
    </source>
</evidence>
<dbReference type="InterPro" id="IPR008271">
    <property type="entry name" value="Ser/Thr_kinase_AS"/>
</dbReference>
<reference evidence="13" key="1">
    <citation type="submission" date="2025-08" db="UniProtKB">
        <authorList>
            <consortium name="RefSeq"/>
        </authorList>
    </citation>
    <scope>IDENTIFICATION</scope>
</reference>